<reference evidence="11" key="2">
    <citation type="submission" date="2020-09" db="EMBL/GenBank/DDBJ databases">
        <authorList>
            <person name="Sun Q."/>
            <person name="Ohkuma M."/>
        </authorList>
    </citation>
    <scope>NUCLEOTIDE SEQUENCE</scope>
    <source>
        <strain evidence="11">JCM 3086</strain>
    </source>
</reference>
<feature type="chain" id="PRO_5037206044" evidence="9">
    <location>
        <begin position="43"/>
        <end position="1368"/>
    </location>
</feature>
<evidence type="ECO:0000256" key="7">
    <source>
        <dbReference type="RuleBase" id="RU003355"/>
    </source>
</evidence>
<evidence type="ECO:0000256" key="3">
    <source>
        <dbReference type="ARBA" id="ARBA00022801"/>
    </source>
</evidence>
<evidence type="ECO:0000256" key="5">
    <source>
        <dbReference type="PIRSR" id="PIRSR615500-1"/>
    </source>
</evidence>
<proteinExistence type="inferred from homology"/>
<dbReference type="Gene3D" id="3.40.50.200">
    <property type="entry name" value="Peptidase S8/S53 domain"/>
    <property type="match status" value="1"/>
</dbReference>
<evidence type="ECO:0000256" key="9">
    <source>
        <dbReference type="SAM" id="SignalP"/>
    </source>
</evidence>
<dbReference type="PROSITE" id="PS00138">
    <property type="entry name" value="SUBTILASE_SER"/>
    <property type="match status" value="1"/>
</dbReference>
<sequence length="1368" mass="143968">MHPRRSADLPRPYGGGRRRHGRRSFVAIAAAAALGLTSTAYAQQASPVSVQPASERPARATPSDTVRLSGVGGGEHTVTLITGDQVKFSSMGGDRYRIDPVPSVRADGSQARLYVQQTPDGVYALPSDAMPAIQAGRLDRELFDIKYLAEHGYADDATKQTPVIVQYPKTQAKAAVKSAATAIPASTPTHELTSIHAATLTVPKSDTSTFWTAVRAVPAQGGVTTLASPNALRGEIAKVWLDKKVTVTLDQSVPQIGAPQAWANGHDGSGVKVAILDTGIDDGHPDLAGKVDESKSFVPGVDSVKDGFGHGTHVADIIAGSGAASDGKYKGVAPGAKLIIGKVLDDTGSGDESQIIAGMEWAATTDAKIISMSLGTQVGTDGTDPIAQAVNDLSAADGKLFVIAAGNNGPGAETVSSPGSADAALTVAAVDKQDKLASFSSRGPRLGNEALKPNIAAPGVSITAARAAGTTMGTPVNDYYTTASGTSMATPHVAGAAAIIAQHHPDWSGPQIKAALMSSANDDGYSAYEQGAGRVDLTRADSQQVFATTPDADFGAVTDDSTTLTRQVTYRNYGDQPVTLTLATSLHNSKGEALDGKLTASDAALTVPANGTASTTLTLDPSGLVYDNYSGVVTAQADGIALRTPVGAVRQAPMATLTVHTIGRDGKPINPWAQDVIDMDGDKGDIGGGSLVDTGVVQVRVPQGTLSLTQLVNWTDDDNRDNMAYLSLPEFTITGDADVTLDLRQASQVQFSTPQPAEPLNNDWNFTFTRTTAAGAAYQGLLWDNAPIGAWGKLWALPTKPVTKGKFRFTTQWTLGRSETTMSIRKPKQVALNAVSPIHWGQFTAQTEDAHPDFRRFTGTQDLQVTDVGMATPEEIAQRTDLKGKLVLLEADYVKGLSGPECGASIEQIGAIRDAGAAGVAIFPNKDTNCTIPLHIAQKPFTGEPKPLGIPDVFLSTREGLAVRDQLASGPTTIRVTDNGETPYSYTFKQYEEGHIPASLHYTYTSRQLAQVDLNLHGTSTDMYTPYMYAFKQDEGGVNMASSVAFGSTAVTGAKTHREWVGPLSDDVIYEQGIASSGNTINGWRSEVFDKPVRTQQEWFRAPATPGPNMATSKVYSIPGADAPPGSVDLGCSICVQGNVLWADLSNTTGVGEDHDILTGAYKPDGALESAYNLHLYRDGKEISNTPPAGWEDIAPKTPRYVLPDGAATYTLAGDDGKNKVEWTFHSPPAPDMKQNGFHCMANMLEGSTEACDPEPVVYVSYDLGSAQGLDNTVRAGQTHTFTVQAYHSPTTGTMPAITSVKLWASTDDGTTWKPVSIRSTGDGTYKATTTYPALANTTGAVSLKVEASDAAGNTIKQTTTRAFQLRP</sequence>
<dbReference type="CDD" id="cd07487">
    <property type="entry name" value="Peptidases_S8_1"/>
    <property type="match status" value="1"/>
</dbReference>
<evidence type="ECO:0000259" key="10">
    <source>
        <dbReference type="Pfam" id="PF00082"/>
    </source>
</evidence>
<feature type="active site" description="Charge relay system" evidence="5 6">
    <location>
        <position position="277"/>
    </location>
</feature>
<evidence type="ECO:0000256" key="2">
    <source>
        <dbReference type="ARBA" id="ARBA00022670"/>
    </source>
</evidence>
<reference evidence="11" key="1">
    <citation type="journal article" date="2014" name="Int. J. Syst. Evol. Microbiol.">
        <title>Complete genome sequence of Corynebacterium casei LMG S-19264T (=DSM 44701T), isolated from a smear-ripened cheese.</title>
        <authorList>
            <consortium name="US DOE Joint Genome Institute (JGI-PGF)"/>
            <person name="Walter F."/>
            <person name="Albersmeier A."/>
            <person name="Kalinowski J."/>
            <person name="Ruckert C."/>
        </authorList>
    </citation>
    <scope>NUCLEOTIDE SEQUENCE</scope>
    <source>
        <strain evidence="11">JCM 3086</strain>
    </source>
</reference>
<feature type="domain" description="Peptidase S8/S53" evidence="10">
    <location>
        <begin position="268"/>
        <end position="533"/>
    </location>
</feature>
<comment type="caution">
    <text evidence="11">The sequence shown here is derived from an EMBL/GenBank/DDBJ whole genome shotgun (WGS) entry which is preliminary data.</text>
</comment>
<dbReference type="Gene3D" id="2.60.40.10">
    <property type="entry name" value="Immunoglobulins"/>
    <property type="match status" value="1"/>
</dbReference>
<feature type="active site" description="Charge relay system" evidence="5 6">
    <location>
        <position position="487"/>
    </location>
</feature>
<dbReference type="PANTHER" id="PTHR43806:SF65">
    <property type="entry name" value="SERINE PROTEASE APRX"/>
    <property type="match status" value="1"/>
</dbReference>
<dbReference type="InterPro" id="IPR023828">
    <property type="entry name" value="Peptidase_S8_Ser-AS"/>
</dbReference>
<evidence type="ECO:0000256" key="1">
    <source>
        <dbReference type="ARBA" id="ARBA00011073"/>
    </source>
</evidence>
<gene>
    <name evidence="11" type="ORF">GCM10010121_075430</name>
</gene>
<dbReference type="Proteomes" id="UP000657574">
    <property type="component" value="Unassembled WGS sequence"/>
</dbReference>
<dbReference type="Pfam" id="PF00082">
    <property type="entry name" value="Peptidase_S8"/>
    <property type="match status" value="1"/>
</dbReference>
<organism evidence="11 12">
    <name type="scientific">Streptomyces brasiliensis</name>
    <dbReference type="NCBI Taxonomy" id="1954"/>
    <lineage>
        <taxon>Bacteria</taxon>
        <taxon>Bacillati</taxon>
        <taxon>Actinomycetota</taxon>
        <taxon>Actinomycetes</taxon>
        <taxon>Kitasatosporales</taxon>
        <taxon>Streptomycetaceae</taxon>
        <taxon>Streptomyces</taxon>
    </lineage>
</organism>
<feature type="signal peptide" evidence="9">
    <location>
        <begin position="1"/>
        <end position="42"/>
    </location>
</feature>
<evidence type="ECO:0000256" key="6">
    <source>
        <dbReference type="PROSITE-ProRule" id="PRU01240"/>
    </source>
</evidence>
<dbReference type="PROSITE" id="PS51892">
    <property type="entry name" value="SUBTILASE"/>
    <property type="match status" value="1"/>
</dbReference>
<evidence type="ECO:0000256" key="8">
    <source>
        <dbReference type="SAM" id="MobiDB-lite"/>
    </source>
</evidence>
<evidence type="ECO:0000256" key="4">
    <source>
        <dbReference type="ARBA" id="ARBA00022825"/>
    </source>
</evidence>
<name>A0A917P1V6_9ACTN</name>
<comment type="similarity">
    <text evidence="1 6 7">Belongs to the peptidase S8 family.</text>
</comment>
<evidence type="ECO:0000313" key="12">
    <source>
        <dbReference type="Proteomes" id="UP000657574"/>
    </source>
</evidence>
<dbReference type="GO" id="GO:0005975">
    <property type="term" value="P:carbohydrate metabolic process"/>
    <property type="evidence" value="ECO:0007669"/>
    <property type="project" value="UniProtKB-ARBA"/>
</dbReference>
<keyword evidence="2 6" id="KW-0645">Protease</keyword>
<dbReference type="InterPro" id="IPR015500">
    <property type="entry name" value="Peptidase_S8_subtilisin-rel"/>
</dbReference>
<dbReference type="InterPro" id="IPR036852">
    <property type="entry name" value="Peptidase_S8/S53_dom_sf"/>
</dbReference>
<feature type="active site" description="Charge relay system" evidence="5 6">
    <location>
        <position position="310"/>
    </location>
</feature>
<dbReference type="InterPro" id="IPR000209">
    <property type="entry name" value="Peptidase_S8/S53_dom"/>
</dbReference>
<dbReference type="GO" id="GO:0006508">
    <property type="term" value="P:proteolysis"/>
    <property type="evidence" value="ECO:0007669"/>
    <property type="project" value="UniProtKB-KW"/>
</dbReference>
<feature type="region of interest" description="Disordered" evidence="8">
    <location>
        <begin position="47"/>
        <end position="72"/>
    </location>
</feature>
<accession>A0A917P1V6</accession>
<dbReference type="InterPro" id="IPR013783">
    <property type="entry name" value="Ig-like_fold"/>
</dbReference>
<feature type="region of interest" description="Disordered" evidence="8">
    <location>
        <begin position="1"/>
        <end position="20"/>
    </location>
</feature>
<keyword evidence="12" id="KW-1185">Reference proteome</keyword>
<dbReference type="PRINTS" id="PR00723">
    <property type="entry name" value="SUBTILISIN"/>
</dbReference>
<dbReference type="InterPro" id="IPR050131">
    <property type="entry name" value="Peptidase_S8_subtilisin-like"/>
</dbReference>
<dbReference type="SUPFAM" id="SSF52743">
    <property type="entry name" value="Subtilisin-like"/>
    <property type="match status" value="1"/>
</dbReference>
<keyword evidence="9" id="KW-0732">Signal</keyword>
<dbReference type="PROSITE" id="PS00136">
    <property type="entry name" value="SUBTILASE_ASP"/>
    <property type="match status" value="1"/>
</dbReference>
<dbReference type="Gene3D" id="3.50.30.30">
    <property type="match status" value="1"/>
</dbReference>
<dbReference type="PANTHER" id="PTHR43806">
    <property type="entry name" value="PEPTIDASE S8"/>
    <property type="match status" value="1"/>
</dbReference>
<protein>
    <submittedName>
        <fullName evidence="11">Peptidase</fullName>
    </submittedName>
</protein>
<dbReference type="GO" id="GO:0004252">
    <property type="term" value="F:serine-type endopeptidase activity"/>
    <property type="evidence" value="ECO:0007669"/>
    <property type="project" value="UniProtKB-UniRule"/>
</dbReference>
<keyword evidence="3 6" id="KW-0378">Hydrolase</keyword>
<dbReference type="EMBL" id="BMQA01000044">
    <property type="protein sequence ID" value="GGJ53575.1"/>
    <property type="molecule type" value="Genomic_DNA"/>
</dbReference>
<evidence type="ECO:0000313" key="11">
    <source>
        <dbReference type="EMBL" id="GGJ53575.1"/>
    </source>
</evidence>
<dbReference type="InterPro" id="IPR023827">
    <property type="entry name" value="Peptidase_S8_Asp-AS"/>
</dbReference>
<keyword evidence="4 6" id="KW-0720">Serine protease</keyword>